<evidence type="ECO:0000313" key="4">
    <source>
        <dbReference type="EMBL" id="KAJ54796.1"/>
    </source>
</evidence>
<keyword evidence="2" id="KW-0809">Transit peptide</keyword>
<evidence type="ECO:0000313" key="5">
    <source>
        <dbReference type="Proteomes" id="UP000026249"/>
    </source>
</evidence>
<dbReference type="STRING" id="1454373.ACMU_16920"/>
<evidence type="ECO:0000256" key="2">
    <source>
        <dbReference type="ARBA" id="ARBA00022946"/>
    </source>
</evidence>
<dbReference type="AlphaFoldDB" id="A0A037ZGY4"/>
<sequence>MSEWAPKRFWDKAATAETEGGFTVELDGRPVRTPAKSALALPTRALADAIAAEWDAQVEKVDPSTMPFTRSANAAVDKVTPQHAEVADMLAAYGETDLLCYRATDPQELAARQEAEWAPYLARAADEFAAPLAVTAGIVPVTQPTQSLHNLAAQVHACPPFVLTALHDMVALTGSLVLGLGCLHRWADPAEIWRLSRIDEEWQIEQWGRDEEADALADSKFAELQHSVRFAELIAS</sequence>
<dbReference type="InterPro" id="IPR042272">
    <property type="entry name" value="ATP12_ATP_synth-F1-assembly_N"/>
</dbReference>
<protein>
    <submittedName>
        <fullName evidence="4">ATPase</fullName>
    </submittedName>
</protein>
<dbReference type="SUPFAM" id="SSF160909">
    <property type="entry name" value="ATP12-like"/>
    <property type="match status" value="1"/>
</dbReference>
<dbReference type="Proteomes" id="UP000026249">
    <property type="component" value="Unassembled WGS sequence"/>
</dbReference>
<dbReference type="PANTHER" id="PTHR21013:SF10">
    <property type="entry name" value="ATP SYNTHASE MITOCHONDRIAL F1 COMPLEX ASSEMBLY FACTOR 2"/>
    <property type="match status" value="1"/>
</dbReference>
<dbReference type="GO" id="GO:0043461">
    <property type="term" value="P:proton-transporting ATP synthase complex assembly"/>
    <property type="evidence" value="ECO:0007669"/>
    <property type="project" value="InterPro"/>
</dbReference>
<comment type="similarity">
    <text evidence="1">Belongs to the ATP12 family.</text>
</comment>
<proteinExistence type="inferred from homology"/>
<dbReference type="InterPro" id="IPR011419">
    <property type="entry name" value="ATP12_ATP_synth-F1-assembly"/>
</dbReference>
<keyword evidence="3" id="KW-0143">Chaperone</keyword>
<name>A0A037ZGY4_9RHOB</name>
<dbReference type="OrthoDB" id="9797825at2"/>
<dbReference type="EMBL" id="JFKE01000006">
    <property type="protein sequence ID" value="KAJ54796.1"/>
    <property type="molecule type" value="Genomic_DNA"/>
</dbReference>
<accession>A0A037ZGY4</accession>
<evidence type="ECO:0000256" key="3">
    <source>
        <dbReference type="ARBA" id="ARBA00023186"/>
    </source>
</evidence>
<dbReference type="InterPro" id="IPR023335">
    <property type="entry name" value="ATP12_ortho_dom_sf"/>
</dbReference>
<comment type="caution">
    <text evidence="4">The sequence shown here is derived from an EMBL/GenBank/DDBJ whole genome shotgun (WGS) entry which is preliminary data.</text>
</comment>
<organism evidence="4 5">
    <name type="scientific">Actibacterium mucosum KCTC 23349</name>
    <dbReference type="NCBI Taxonomy" id="1454373"/>
    <lineage>
        <taxon>Bacteria</taxon>
        <taxon>Pseudomonadati</taxon>
        <taxon>Pseudomonadota</taxon>
        <taxon>Alphaproteobacteria</taxon>
        <taxon>Rhodobacterales</taxon>
        <taxon>Roseobacteraceae</taxon>
        <taxon>Actibacterium</taxon>
    </lineage>
</organism>
<dbReference type="PANTHER" id="PTHR21013">
    <property type="entry name" value="ATP SYNTHASE MITOCHONDRIAL F1 COMPLEX ASSEMBLY FACTOR 2/ATP12 PROTEIN, MITOCHONDRIAL PRECURSOR"/>
    <property type="match status" value="1"/>
</dbReference>
<gene>
    <name evidence="4" type="ORF">ACMU_16920</name>
</gene>
<keyword evidence="5" id="KW-1185">Reference proteome</keyword>
<reference evidence="4 5" key="1">
    <citation type="submission" date="2014-03" db="EMBL/GenBank/DDBJ databases">
        <title>Draft Genome Sequence of Actibacterium mucosum KCTC 23349, a Marine Alphaproteobacterium with Complex Ionic Requirements Isolated from Mediterranean Seawater at Malvarrosa Beach, Valencia, Spain.</title>
        <authorList>
            <person name="Arahal D.R."/>
            <person name="Shao Z."/>
            <person name="Lai Q."/>
            <person name="Pujalte M.J."/>
        </authorList>
    </citation>
    <scope>NUCLEOTIDE SEQUENCE [LARGE SCALE GENOMIC DNA]</scope>
    <source>
        <strain evidence="4 5">KCTC 23349</strain>
    </source>
</reference>
<evidence type="ECO:0000256" key="1">
    <source>
        <dbReference type="ARBA" id="ARBA00008231"/>
    </source>
</evidence>
<dbReference type="RefSeq" id="WP_035261015.1">
    <property type="nucleotide sequence ID" value="NZ_JFKE01000006.1"/>
</dbReference>
<dbReference type="Pfam" id="PF07542">
    <property type="entry name" value="ATP12"/>
    <property type="match status" value="1"/>
</dbReference>
<dbReference type="Gene3D" id="1.10.3580.10">
    <property type="entry name" value="ATP12 ATPase"/>
    <property type="match status" value="1"/>
</dbReference>
<dbReference type="Gene3D" id="3.30.2180.10">
    <property type="entry name" value="ATP12-like"/>
    <property type="match status" value="1"/>
</dbReference>